<organism evidence="14 15">
    <name type="scientific">Polaribacter pacificus</name>
    <dbReference type="NCBI Taxonomy" id="1775173"/>
    <lineage>
        <taxon>Bacteria</taxon>
        <taxon>Pseudomonadati</taxon>
        <taxon>Bacteroidota</taxon>
        <taxon>Flavobacteriia</taxon>
        <taxon>Flavobacteriales</taxon>
        <taxon>Flavobacteriaceae</taxon>
    </lineage>
</organism>
<evidence type="ECO:0000256" key="2">
    <source>
        <dbReference type="ARBA" id="ARBA00022448"/>
    </source>
</evidence>
<evidence type="ECO:0000256" key="11">
    <source>
        <dbReference type="RuleBase" id="RU003357"/>
    </source>
</evidence>
<evidence type="ECO:0000256" key="10">
    <source>
        <dbReference type="PROSITE-ProRule" id="PRU01360"/>
    </source>
</evidence>
<dbReference type="PANTHER" id="PTHR30069">
    <property type="entry name" value="TONB-DEPENDENT OUTER MEMBRANE RECEPTOR"/>
    <property type="match status" value="1"/>
</dbReference>
<dbReference type="EMBL" id="BMJW01000002">
    <property type="protein sequence ID" value="GGG98608.1"/>
    <property type="molecule type" value="Genomic_DNA"/>
</dbReference>
<dbReference type="Pfam" id="PF07715">
    <property type="entry name" value="Plug"/>
    <property type="match status" value="1"/>
</dbReference>
<dbReference type="GO" id="GO:0009279">
    <property type="term" value="C:cell outer membrane"/>
    <property type="evidence" value="ECO:0007669"/>
    <property type="project" value="UniProtKB-SubCell"/>
</dbReference>
<keyword evidence="9 10" id="KW-0998">Cell outer membrane</keyword>
<dbReference type="InterPro" id="IPR000531">
    <property type="entry name" value="Beta-barrel_TonB"/>
</dbReference>
<dbReference type="Proteomes" id="UP000633278">
    <property type="component" value="Unassembled WGS sequence"/>
</dbReference>
<evidence type="ECO:0000256" key="7">
    <source>
        <dbReference type="ARBA" id="ARBA00023136"/>
    </source>
</evidence>
<evidence type="ECO:0000256" key="8">
    <source>
        <dbReference type="ARBA" id="ARBA00023170"/>
    </source>
</evidence>
<dbReference type="InterPro" id="IPR037066">
    <property type="entry name" value="Plug_dom_sf"/>
</dbReference>
<dbReference type="InterPro" id="IPR036942">
    <property type="entry name" value="Beta-barrel_TonB_sf"/>
</dbReference>
<feature type="domain" description="TonB-dependent receptor-like beta-barrel" evidence="12">
    <location>
        <begin position="425"/>
        <end position="876"/>
    </location>
</feature>
<evidence type="ECO:0000259" key="12">
    <source>
        <dbReference type="Pfam" id="PF00593"/>
    </source>
</evidence>
<keyword evidence="4 10" id="KW-0812">Transmembrane</keyword>
<dbReference type="AlphaFoldDB" id="A0A917ME09"/>
<accession>A0A917ME09</accession>
<dbReference type="Gene3D" id="2.60.40.1120">
    <property type="entry name" value="Carboxypeptidase-like, regulatory domain"/>
    <property type="match status" value="1"/>
</dbReference>
<dbReference type="Gene3D" id="2.170.130.10">
    <property type="entry name" value="TonB-dependent receptor, plug domain"/>
    <property type="match status" value="1"/>
</dbReference>
<evidence type="ECO:0000313" key="15">
    <source>
        <dbReference type="Proteomes" id="UP000633278"/>
    </source>
</evidence>
<evidence type="ECO:0000256" key="3">
    <source>
        <dbReference type="ARBA" id="ARBA00022452"/>
    </source>
</evidence>
<dbReference type="InterPro" id="IPR008969">
    <property type="entry name" value="CarboxyPept-like_regulatory"/>
</dbReference>
<dbReference type="GO" id="GO:0044718">
    <property type="term" value="P:siderophore transmembrane transport"/>
    <property type="evidence" value="ECO:0007669"/>
    <property type="project" value="TreeGrafter"/>
</dbReference>
<evidence type="ECO:0000256" key="9">
    <source>
        <dbReference type="ARBA" id="ARBA00023237"/>
    </source>
</evidence>
<keyword evidence="3 10" id="KW-1134">Transmembrane beta strand</keyword>
<dbReference type="PANTHER" id="PTHR30069:SF29">
    <property type="entry name" value="HEMOGLOBIN AND HEMOGLOBIN-HAPTOGLOBIN-BINDING PROTEIN 1-RELATED"/>
    <property type="match status" value="1"/>
</dbReference>
<dbReference type="RefSeq" id="WP_188598800.1">
    <property type="nucleotide sequence ID" value="NZ_BMJW01000002.1"/>
</dbReference>
<keyword evidence="5" id="KW-0732">Signal</keyword>
<sequence>MKFTQTLLFFFCGLTLLIGQEKEPLKFSLDYKESTAKEVLEKIETKTPYRFYFLESWLDNTKHTGSYKNQTLESILDVLFKSTILNYYITDENKVVLSQNSLIYRPDLTGLFKKPTTNDRPKQNVIVAKQGPLTPVNTDKIYRIGKETLDSKNKRYTLSGKVINSTTNEPISDLVVTIGKQNVVTDKFGAYKFLLSPGVYTLETKAIGITNTKKTLVLYNSGTLNIGLEESSEFLDEVVINADRDKNIKEVTTSVTQIKAEDIKTIPLILGERDILKVATTLPGIKTAGEGAMGFSVRGGKTDQNLILLDDGVVYNPTHFFGIFSGVNPFTTGTVKIYKGSAPAEYGGRLSSVIDISTKTGSNEAFKGEASIGPVTSNITLETPVIKDKSSIIVGARGTYSNWILKSLDDTSLDNSQASFFDVISKYTHKLNDKNSIEATGYYSYDDYKITSDSLNSYSNSLVSLKWKHNFNEKTNSTLLLANSQYQFNIDYDKEGGASNFNLNYSLNETHLKLKIDYRLNEKHKFDYGISTKLYNVNPGSKTPKDNASLINPVQVQKERALESALFFSDDYKMNDKFLINLGLRYSLYASLGKGTRNIYDPSLPISPLSITEVKTYDNNEVIQTYSGLGLKASARYAFTPTFSLKASFNNSFQYIQSLSNNTTASPTDTWRLSDNNIKPQESTQVTLGAYQNLGDDLYEISVEGYYKTSKNILDYKIGADLLINPTIETEVLQGVGKAYGVEFLLKKKTGKLNGWLGYTYSRTYSKFDSNFAEEKINNGDYFPSNIDKPHDLSLVLNYKMTKRFSWSMNFAYQTGRPVTYPVGKYNYNGSQYVFYSDHNKFRIPDYYRMDIGLNIEGNHKIKKFAHSFWNISIYNVLGRNNPYSVFFVTKDGKINAYKSSIFSVPVPTITYNFKF</sequence>
<name>A0A917ME09_9FLAO</name>
<dbReference type="SUPFAM" id="SSF49464">
    <property type="entry name" value="Carboxypeptidase regulatory domain-like"/>
    <property type="match status" value="1"/>
</dbReference>
<comment type="subcellular location">
    <subcellularLocation>
        <location evidence="1 10">Cell outer membrane</location>
        <topology evidence="1 10">Multi-pass membrane protein</topology>
    </subcellularLocation>
</comment>
<dbReference type="Gene3D" id="3.55.50.30">
    <property type="match status" value="1"/>
</dbReference>
<dbReference type="Gene3D" id="2.40.170.20">
    <property type="entry name" value="TonB-dependent receptor, beta-barrel domain"/>
    <property type="match status" value="1"/>
</dbReference>
<dbReference type="PROSITE" id="PS52016">
    <property type="entry name" value="TONB_DEPENDENT_REC_3"/>
    <property type="match status" value="1"/>
</dbReference>
<dbReference type="GO" id="GO:0015344">
    <property type="term" value="F:siderophore uptake transmembrane transporter activity"/>
    <property type="evidence" value="ECO:0007669"/>
    <property type="project" value="TreeGrafter"/>
</dbReference>
<keyword evidence="6 11" id="KW-0798">TonB box</keyword>
<keyword evidence="2 10" id="KW-0813">Transport</keyword>
<gene>
    <name evidence="14" type="ORF">GCM10011416_16000</name>
</gene>
<keyword evidence="15" id="KW-1185">Reference proteome</keyword>
<evidence type="ECO:0000256" key="6">
    <source>
        <dbReference type="ARBA" id="ARBA00023077"/>
    </source>
</evidence>
<dbReference type="SUPFAM" id="SSF56935">
    <property type="entry name" value="Porins"/>
    <property type="match status" value="1"/>
</dbReference>
<feature type="domain" description="TonB-dependent receptor plug" evidence="13">
    <location>
        <begin position="248"/>
        <end position="349"/>
    </location>
</feature>
<dbReference type="InterPro" id="IPR039426">
    <property type="entry name" value="TonB-dep_rcpt-like"/>
</dbReference>
<comment type="caution">
    <text evidence="14">The sequence shown here is derived from an EMBL/GenBank/DDBJ whole genome shotgun (WGS) entry which is preliminary data.</text>
</comment>
<evidence type="ECO:0000256" key="1">
    <source>
        <dbReference type="ARBA" id="ARBA00004571"/>
    </source>
</evidence>
<evidence type="ECO:0000256" key="5">
    <source>
        <dbReference type="ARBA" id="ARBA00022729"/>
    </source>
</evidence>
<keyword evidence="7 10" id="KW-0472">Membrane</keyword>
<proteinExistence type="inferred from homology"/>
<dbReference type="Pfam" id="PF00593">
    <property type="entry name" value="TonB_dep_Rec_b-barrel"/>
    <property type="match status" value="1"/>
</dbReference>
<reference evidence="14" key="2">
    <citation type="submission" date="2020-09" db="EMBL/GenBank/DDBJ databases">
        <authorList>
            <person name="Sun Q."/>
            <person name="Zhou Y."/>
        </authorList>
    </citation>
    <scope>NUCLEOTIDE SEQUENCE</scope>
    <source>
        <strain evidence="14">CGMCC 1.15763</strain>
    </source>
</reference>
<keyword evidence="8 14" id="KW-0675">Receptor</keyword>
<protein>
    <submittedName>
        <fullName evidence="14">TonB-dependent receptor</fullName>
    </submittedName>
</protein>
<dbReference type="Pfam" id="PF13715">
    <property type="entry name" value="CarbopepD_reg_2"/>
    <property type="match status" value="1"/>
</dbReference>
<reference evidence="14" key="1">
    <citation type="journal article" date="2014" name="Int. J. Syst. Evol. Microbiol.">
        <title>Complete genome sequence of Corynebacterium casei LMG S-19264T (=DSM 44701T), isolated from a smear-ripened cheese.</title>
        <authorList>
            <consortium name="US DOE Joint Genome Institute (JGI-PGF)"/>
            <person name="Walter F."/>
            <person name="Albersmeier A."/>
            <person name="Kalinowski J."/>
            <person name="Ruckert C."/>
        </authorList>
    </citation>
    <scope>NUCLEOTIDE SEQUENCE</scope>
    <source>
        <strain evidence="14">CGMCC 1.15763</strain>
    </source>
</reference>
<evidence type="ECO:0000256" key="4">
    <source>
        <dbReference type="ARBA" id="ARBA00022692"/>
    </source>
</evidence>
<comment type="similarity">
    <text evidence="10 11">Belongs to the TonB-dependent receptor family.</text>
</comment>
<evidence type="ECO:0000313" key="14">
    <source>
        <dbReference type="EMBL" id="GGG98608.1"/>
    </source>
</evidence>
<evidence type="ECO:0000259" key="13">
    <source>
        <dbReference type="Pfam" id="PF07715"/>
    </source>
</evidence>
<dbReference type="InterPro" id="IPR012910">
    <property type="entry name" value="Plug_dom"/>
</dbReference>